<dbReference type="Gene3D" id="2.40.10.10">
    <property type="entry name" value="Trypsin-like serine proteases"/>
    <property type="match status" value="2"/>
</dbReference>
<dbReference type="PROSITE" id="PS00134">
    <property type="entry name" value="TRYPSIN_HIS"/>
    <property type="match status" value="1"/>
</dbReference>
<dbReference type="InterPro" id="IPR043504">
    <property type="entry name" value="Peptidase_S1_PA_chymotrypsin"/>
</dbReference>
<dbReference type="Pfam" id="PF00089">
    <property type="entry name" value="Trypsin"/>
    <property type="match status" value="1"/>
</dbReference>
<accession>A0AAN8F3H7</accession>
<reference evidence="6 7" key="1">
    <citation type="submission" date="2019-10" db="EMBL/GenBank/DDBJ databases">
        <title>Assembly and Annotation for the nematode Trichostrongylus colubriformis.</title>
        <authorList>
            <person name="Martin J."/>
        </authorList>
    </citation>
    <scope>NUCLEOTIDE SEQUENCE [LARGE SCALE GENOMIC DNA]</scope>
    <source>
        <strain evidence="6">G859</strain>
        <tissue evidence="6">Whole worm</tissue>
    </source>
</reference>
<keyword evidence="7" id="KW-1185">Reference proteome</keyword>
<evidence type="ECO:0000256" key="4">
    <source>
        <dbReference type="SAM" id="SignalP"/>
    </source>
</evidence>
<dbReference type="InterPro" id="IPR018114">
    <property type="entry name" value="TRYPSIN_HIS"/>
</dbReference>
<evidence type="ECO:0000256" key="3">
    <source>
        <dbReference type="RuleBase" id="RU363034"/>
    </source>
</evidence>
<keyword evidence="4" id="KW-0732">Signal</keyword>
<dbReference type="GO" id="GO:0006508">
    <property type="term" value="P:proteolysis"/>
    <property type="evidence" value="ECO:0007669"/>
    <property type="project" value="UniProtKB-KW"/>
</dbReference>
<evidence type="ECO:0000313" key="7">
    <source>
        <dbReference type="Proteomes" id="UP001331761"/>
    </source>
</evidence>
<dbReference type="PRINTS" id="PR00722">
    <property type="entry name" value="CHYMOTRYPSIN"/>
</dbReference>
<dbReference type="SMART" id="SM00020">
    <property type="entry name" value="Tryp_SPc"/>
    <property type="match status" value="1"/>
</dbReference>
<organism evidence="6 7">
    <name type="scientific">Trichostrongylus colubriformis</name>
    <name type="common">Black scour worm</name>
    <dbReference type="NCBI Taxonomy" id="6319"/>
    <lineage>
        <taxon>Eukaryota</taxon>
        <taxon>Metazoa</taxon>
        <taxon>Ecdysozoa</taxon>
        <taxon>Nematoda</taxon>
        <taxon>Chromadorea</taxon>
        <taxon>Rhabditida</taxon>
        <taxon>Rhabditina</taxon>
        <taxon>Rhabditomorpha</taxon>
        <taxon>Strongyloidea</taxon>
        <taxon>Trichostrongylidae</taxon>
        <taxon>Trichostrongylus</taxon>
    </lineage>
</organism>
<keyword evidence="3" id="KW-0645">Protease</keyword>
<dbReference type="GO" id="GO:0004252">
    <property type="term" value="F:serine-type endopeptidase activity"/>
    <property type="evidence" value="ECO:0007669"/>
    <property type="project" value="InterPro"/>
</dbReference>
<keyword evidence="3" id="KW-0378">Hydrolase</keyword>
<evidence type="ECO:0000256" key="1">
    <source>
        <dbReference type="ARBA" id="ARBA00023157"/>
    </source>
</evidence>
<keyword evidence="1" id="KW-1015">Disulfide bond</keyword>
<feature type="chain" id="PRO_5042856250" evidence="4">
    <location>
        <begin position="18"/>
        <end position="334"/>
    </location>
</feature>
<name>A0AAN8F3H7_TRICO</name>
<dbReference type="InterPro" id="IPR051487">
    <property type="entry name" value="Ser/Thr_Proteases_Immune/Dev"/>
</dbReference>
<dbReference type="PANTHER" id="PTHR24256">
    <property type="entry name" value="TRYPTASE-RELATED"/>
    <property type="match status" value="1"/>
</dbReference>
<dbReference type="InterPro" id="IPR009003">
    <property type="entry name" value="Peptidase_S1_PA"/>
</dbReference>
<evidence type="ECO:0000256" key="2">
    <source>
        <dbReference type="ARBA" id="ARBA00024195"/>
    </source>
</evidence>
<protein>
    <submittedName>
        <fullName evidence="6">Peptidase S1 domain-containing protein</fullName>
    </submittedName>
</protein>
<feature type="domain" description="Peptidase S1" evidence="5">
    <location>
        <begin position="71"/>
        <end position="312"/>
    </location>
</feature>
<dbReference type="EMBL" id="WIXE01019929">
    <property type="protein sequence ID" value="KAK5969650.1"/>
    <property type="molecule type" value="Genomic_DNA"/>
</dbReference>
<dbReference type="PROSITE" id="PS50240">
    <property type="entry name" value="TRYPSIN_DOM"/>
    <property type="match status" value="1"/>
</dbReference>
<dbReference type="InterPro" id="IPR033116">
    <property type="entry name" value="TRYPSIN_SER"/>
</dbReference>
<evidence type="ECO:0000259" key="5">
    <source>
        <dbReference type="PROSITE" id="PS50240"/>
    </source>
</evidence>
<dbReference type="SUPFAM" id="SSF50494">
    <property type="entry name" value="Trypsin-like serine proteases"/>
    <property type="match status" value="1"/>
</dbReference>
<gene>
    <name evidence="6" type="ORF">GCK32_011737</name>
</gene>
<dbReference type="InterPro" id="IPR001314">
    <property type="entry name" value="Peptidase_S1A"/>
</dbReference>
<proteinExistence type="inferred from homology"/>
<dbReference type="PROSITE" id="PS00135">
    <property type="entry name" value="TRYPSIN_SER"/>
    <property type="match status" value="1"/>
</dbReference>
<dbReference type="AlphaFoldDB" id="A0AAN8F3H7"/>
<feature type="signal peptide" evidence="4">
    <location>
        <begin position="1"/>
        <end position="17"/>
    </location>
</feature>
<evidence type="ECO:0000313" key="6">
    <source>
        <dbReference type="EMBL" id="KAK5969650.1"/>
    </source>
</evidence>
<sequence>MLIVWFCLLFLALACFSLKITPEENAQLKKICGANYLGDVKRSKRSMDGNVFPRYQPHSTKDHSVRGKLRLQGGRSLSQNEYPWIADLHYNRHLCFGSVISDRHILTAAHCVISIADPDVYPPEECRKKGHINKRNKLEGNWTILVGSGCTDPEVCNSGWLKPDKIYFHEDFNECTVEHDLAIFEFKDNIPHSMASPICMPGRNHSIFHTLKVGGFGSAEAGASRKRYGTIDVDFIGTEGNFVVVEASPEQGICQGDSGGPLFQTDGEEKNVQIGVDSYGGSCRTSLKPNELRIDFTTDVRKYLDWICEKTGVCPIDEDIKESTPSNIWEHLRN</sequence>
<comment type="similarity">
    <text evidence="2">Belongs to the peptidase S1 family. CLIP subfamily.</text>
</comment>
<keyword evidence="3" id="KW-0720">Serine protease</keyword>
<dbReference type="Proteomes" id="UP001331761">
    <property type="component" value="Unassembled WGS sequence"/>
</dbReference>
<comment type="caution">
    <text evidence="6">The sequence shown here is derived from an EMBL/GenBank/DDBJ whole genome shotgun (WGS) entry which is preliminary data.</text>
</comment>
<dbReference type="InterPro" id="IPR001254">
    <property type="entry name" value="Trypsin_dom"/>
</dbReference>